<protein>
    <submittedName>
        <fullName evidence="2">UPAR/Ly6 domain-containing protein</fullName>
    </submittedName>
</protein>
<proteinExistence type="predicted"/>
<keyword evidence="1" id="KW-1185">Reference proteome</keyword>
<dbReference type="Proteomes" id="UP000887569">
    <property type="component" value="Unplaced"/>
</dbReference>
<reference evidence="2" key="1">
    <citation type="submission" date="2022-11" db="UniProtKB">
        <authorList>
            <consortium name="WormBaseParasite"/>
        </authorList>
    </citation>
    <scope>IDENTIFICATION</scope>
</reference>
<organism evidence="1 2">
    <name type="scientific">Parascaris univalens</name>
    <name type="common">Nematode worm</name>
    <dbReference type="NCBI Taxonomy" id="6257"/>
    <lineage>
        <taxon>Eukaryota</taxon>
        <taxon>Metazoa</taxon>
        <taxon>Ecdysozoa</taxon>
        <taxon>Nematoda</taxon>
        <taxon>Chromadorea</taxon>
        <taxon>Rhabditida</taxon>
        <taxon>Spirurina</taxon>
        <taxon>Ascaridomorpha</taxon>
        <taxon>Ascaridoidea</taxon>
        <taxon>Ascarididae</taxon>
        <taxon>Parascaris</taxon>
    </lineage>
</organism>
<dbReference type="AlphaFoldDB" id="A0A915C9T9"/>
<sequence length="44" mass="5202">MSANSFCSVVLVLHWLIFRISFSVNNRFLHSSNFFITQKVRINK</sequence>
<evidence type="ECO:0000313" key="1">
    <source>
        <dbReference type="Proteomes" id="UP000887569"/>
    </source>
</evidence>
<evidence type="ECO:0000313" key="2">
    <source>
        <dbReference type="WBParaSite" id="PgR102_g019_t01"/>
    </source>
</evidence>
<name>A0A915C9T9_PARUN</name>
<dbReference type="WBParaSite" id="PgR102_g019_t01">
    <property type="protein sequence ID" value="PgR102_g019_t01"/>
    <property type="gene ID" value="PgR102_g019"/>
</dbReference>
<accession>A0A915C9T9</accession>